<protein>
    <submittedName>
        <fullName evidence="1">Uncharacterized protein</fullName>
    </submittedName>
</protein>
<evidence type="ECO:0000313" key="2">
    <source>
        <dbReference type="Proteomes" id="UP001497680"/>
    </source>
</evidence>
<organism evidence="1 2">
    <name type="scientific">Hypoxylon rubiginosum</name>
    <dbReference type="NCBI Taxonomy" id="110542"/>
    <lineage>
        <taxon>Eukaryota</taxon>
        <taxon>Fungi</taxon>
        <taxon>Dikarya</taxon>
        <taxon>Ascomycota</taxon>
        <taxon>Pezizomycotina</taxon>
        <taxon>Sordariomycetes</taxon>
        <taxon>Xylariomycetidae</taxon>
        <taxon>Xylariales</taxon>
        <taxon>Hypoxylaceae</taxon>
        <taxon>Hypoxylon</taxon>
    </lineage>
</organism>
<gene>
    <name evidence="1" type="ORF">F4821DRAFT_260901</name>
</gene>
<keyword evidence="2" id="KW-1185">Reference proteome</keyword>
<name>A0ACC0CYU3_9PEZI</name>
<sequence>MKGFSASFIFGALLFCTYTIILAVPTGENELSTVEGRDDYCTTDKLSGNVKGRALNGNDTAIIEKRSGSGWCNPTNQICYVRDVGDNGRCYTNRQNTCRCDPSTPCTNNPLLSVSFYVGTHQDVYVTKPACLYNPPPGICYCY</sequence>
<dbReference type="EMBL" id="MU394324">
    <property type="protein sequence ID" value="KAI6085574.1"/>
    <property type="molecule type" value="Genomic_DNA"/>
</dbReference>
<evidence type="ECO:0000313" key="1">
    <source>
        <dbReference type="EMBL" id="KAI6085574.1"/>
    </source>
</evidence>
<proteinExistence type="predicted"/>
<dbReference type="Proteomes" id="UP001497680">
    <property type="component" value="Unassembled WGS sequence"/>
</dbReference>
<reference evidence="1 2" key="1">
    <citation type="journal article" date="2022" name="New Phytol.">
        <title>Ecological generalism drives hyperdiversity of secondary metabolite gene clusters in xylarialean endophytes.</title>
        <authorList>
            <person name="Franco M.E.E."/>
            <person name="Wisecaver J.H."/>
            <person name="Arnold A.E."/>
            <person name="Ju Y.M."/>
            <person name="Slot J.C."/>
            <person name="Ahrendt S."/>
            <person name="Moore L.P."/>
            <person name="Eastman K.E."/>
            <person name="Scott K."/>
            <person name="Konkel Z."/>
            <person name="Mondo S.J."/>
            <person name="Kuo A."/>
            <person name="Hayes R.D."/>
            <person name="Haridas S."/>
            <person name="Andreopoulos B."/>
            <person name="Riley R."/>
            <person name="LaButti K."/>
            <person name="Pangilinan J."/>
            <person name="Lipzen A."/>
            <person name="Amirebrahimi M."/>
            <person name="Yan J."/>
            <person name="Adam C."/>
            <person name="Keymanesh K."/>
            <person name="Ng V."/>
            <person name="Louie K."/>
            <person name="Northen T."/>
            <person name="Drula E."/>
            <person name="Henrissat B."/>
            <person name="Hsieh H.M."/>
            <person name="Youens-Clark K."/>
            <person name="Lutzoni F."/>
            <person name="Miadlikowska J."/>
            <person name="Eastwood D.C."/>
            <person name="Hamelin R.C."/>
            <person name="Grigoriev I.V."/>
            <person name="U'Ren J.M."/>
        </authorList>
    </citation>
    <scope>NUCLEOTIDE SEQUENCE [LARGE SCALE GENOMIC DNA]</scope>
    <source>
        <strain evidence="1 2">ER1909</strain>
    </source>
</reference>
<accession>A0ACC0CYU3</accession>
<comment type="caution">
    <text evidence="1">The sequence shown here is derived from an EMBL/GenBank/DDBJ whole genome shotgun (WGS) entry which is preliminary data.</text>
</comment>